<dbReference type="GO" id="GO:0005829">
    <property type="term" value="C:cytosol"/>
    <property type="evidence" value="ECO:0007669"/>
    <property type="project" value="TreeGrafter"/>
</dbReference>
<dbReference type="SUPFAM" id="SSF53448">
    <property type="entry name" value="Nucleotide-diphospho-sugar transferases"/>
    <property type="match status" value="1"/>
</dbReference>
<dbReference type="Proteomes" id="UP000068905">
    <property type="component" value="Chromosome"/>
</dbReference>
<evidence type="ECO:0000256" key="2">
    <source>
        <dbReference type="ARBA" id="ARBA00022679"/>
    </source>
</evidence>
<dbReference type="CDD" id="cd03789">
    <property type="entry name" value="GT9_LPS_heptosyltransferase"/>
    <property type="match status" value="1"/>
</dbReference>
<keyword evidence="4" id="KW-1185">Reference proteome</keyword>
<evidence type="ECO:0000313" key="3">
    <source>
        <dbReference type="EMBL" id="ALE02318.1"/>
    </source>
</evidence>
<dbReference type="PANTHER" id="PTHR30160">
    <property type="entry name" value="TETRAACYLDISACCHARIDE 4'-KINASE-RELATED"/>
    <property type="match status" value="1"/>
</dbReference>
<accession>A0A0M4LG77</accession>
<reference evidence="3 4" key="1">
    <citation type="journal article" date="2015" name="Genome Announc.">
        <title>Genome Sequence of 'Candidatus Thioglobus singularis' Strain PS1, a Mixotroph from the SUP05 Clade of Marine Gammaproteobacteria.</title>
        <authorList>
            <person name="Marshall K.T."/>
            <person name="Morris R.M."/>
        </authorList>
    </citation>
    <scope>NUCLEOTIDE SEQUENCE [LARGE SCALE GENOMIC DNA]</scope>
    <source>
        <strain evidence="3 4">PS1</strain>
    </source>
</reference>
<dbReference type="PANTHER" id="PTHR30160:SF1">
    <property type="entry name" value="LIPOPOLYSACCHARIDE 1,2-N-ACETYLGLUCOSAMINETRANSFERASE-RELATED"/>
    <property type="match status" value="1"/>
</dbReference>
<dbReference type="InterPro" id="IPR051199">
    <property type="entry name" value="LPS_LOS_Heptosyltrfase"/>
</dbReference>
<keyword evidence="2 3" id="KW-0808">Transferase</keyword>
<name>A0A0M4LG77_9GAMM</name>
<dbReference type="STRING" id="1125411.W908_07135"/>
<keyword evidence="1" id="KW-0328">Glycosyltransferase</keyword>
<dbReference type="EMBL" id="CP006911">
    <property type="protein sequence ID" value="ALE02318.1"/>
    <property type="molecule type" value="Genomic_DNA"/>
</dbReference>
<dbReference type="AlphaFoldDB" id="A0A0M4LG77"/>
<dbReference type="Pfam" id="PF01075">
    <property type="entry name" value="Glyco_transf_9"/>
    <property type="match status" value="1"/>
</dbReference>
<organism evidence="3 4">
    <name type="scientific">Candidatus Pseudothioglobus singularis PS1</name>
    <dbReference type="NCBI Taxonomy" id="1125411"/>
    <lineage>
        <taxon>Bacteria</taxon>
        <taxon>Pseudomonadati</taxon>
        <taxon>Pseudomonadota</taxon>
        <taxon>Gammaproteobacteria</taxon>
        <taxon>Candidatus Pseudothioglobaceae</taxon>
        <taxon>Candidatus Pseudothioglobus</taxon>
    </lineage>
</organism>
<dbReference type="InterPro" id="IPR002201">
    <property type="entry name" value="Glyco_trans_9"/>
</dbReference>
<evidence type="ECO:0000313" key="4">
    <source>
        <dbReference type="Proteomes" id="UP000068905"/>
    </source>
</evidence>
<gene>
    <name evidence="3" type="ORF">W908_07135</name>
</gene>
<proteinExistence type="predicted"/>
<dbReference type="KEGG" id="tsn:W908_07135"/>
<dbReference type="Gene3D" id="3.40.50.2000">
    <property type="entry name" value="Glycogen Phosphorylase B"/>
    <property type="match status" value="2"/>
</dbReference>
<protein>
    <submittedName>
        <fullName evidence="3">LPS heptosyltransferase</fullName>
    </submittedName>
</protein>
<dbReference type="GO" id="GO:0008713">
    <property type="term" value="F:ADP-heptose-lipopolysaccharide heptosyltransferase activity"/>
    <property type="evidence" value="ECO:0007669"/>
    <property type="project" value="TreeGrafter"/>
</dbReference>
<dbReference type="SUPFAM" id="SSF53756">
    <property type="entry name" value="UDP-Glycosyltransferase/glycogen phosphorylase"/>
    <property type="match status" value="1"/>
</dbReference>
<dbReference type="InterPro" id="IPR029044">
    <property type="entry name" value="Nucleotide-diphossugar_trans"/>
</dbReference>
<dbReference type="GO" id="GO:0009244">
    <property type="term" value="P:lipopolysaccharide core region biosynthetic process"/>
    <property type="evidence" value="ECO:0007669"/>
    <property type="project" value="TreeGrafter"/>
</dbReference>
<evidence type="ECO:0000256" key="1">
    <source>
        <dbReference type="ARBA" id="ARBA00022676"/>
    </source>
</evidence>
<sequence>MYFLALLFIEILKKIKKILIVIQRSNGDVFLSQSLISSIYKHYNSPQIDLLVNDDTLQIAKLMQFINYIHTFSYKKKQEAQWTQEKTLVKSIYRKYDLSINLTSSDRSVIYSLLASRKSITAIDENIKKSWWKKILPNDYYFFDSNKHILLNNLEPLNLLKIPHESIQECPLIKKESITNVKKKLFKKGINNFVIFHPSTQYEYKIYPKKLRHELLVHLSSIGISVLVTGSNNQIDLSIKNSLPILPNVFDLIGETTLEEYFALSHLSLAYIGMDTLNMHIAASQNKRIFAIFGPTNINMWSPWSNTIFRSARKDAPIQNYGNITLFQANLPCVACGKAGCNDLHLHSDCLDKIKPKNIFNEFNNWLLRKDSQVQLQQSISIEQQNRKIILYIVYGNDEGYYDGAKYSFLTLMNWIEEKDPIEIIVLTEKPEKFIGYPVKTLLIEAHQKKEWSLSGAYEFRIKNRGLAYVMNKMKLNSHDKILFFDTDTYFHKSPFPLFELIKFNQAVFYLNEGLIYNRKRFKVYLESLKDQKIEYGGQCYELSPNSEIWGSLMIGVMPNMLSSLDWADKLMLEFFEIVPSHTIESFSLSEILLKKYQIVEGKRFVSLYSTRRKKEHAVQILSKFFQENKLLSIKDQVYLAQKIKIKRPFFTLIKQRFFKIKEYRN</sequence>